<dbReference type="AlphaFoldDB" id="A0A839IRF4"/>
<evidence type="ECO:0000256" key="6">
    <source>
        <dbReference type="ARBA" id="ARBA00023136"/>
    </source>
</evidence>
<proteinExistence type="inferred from homology"/>
<dbReference type="PANTHER" id="PTHR30558:SF3">
    <property type="entry name" value="BIOPOLYMER TRANSPORT PROTEIN EXBD-RELATED"/>
    <property type="match status" value="1"/>
</dbReference>
<evidence type="ECO:0000256" key="7">
    <source>
        <dbReference type="RuleBase" id="RU003879"/>
    </source>
</evidence>
<reference evidence="9 10" key="1">
    <citation type="submission" date="2020-08" db="EMBL/GenBank/DDBJ databases">
        <title>Oceanospirillum sp. nov. isolated from marine sediment.</title>
        <authorList>
            <person name="Ji X."/>
        </authorList>
    </citation>
    <scope>NUCLEOTIDE SEQUENCE [LARGE SCALE GENOMIC DNA]</scope>
    <source>
        <strain evidence="9 10">D5</strain>
    </source>
</reference>
<evidence type="ECO:0000256" key="8">
    <source>
        <dbReference type="SAM" id="Phobius"/>
    </source>
</evidence>
<keyword evidence="6 8" id="KW-0472">Membrane</keyword>
<keyword evidence="3" id="KW-1003">Cell membrane</keyword>
<name>A0A839IRF4_9GAMM</name>
<protein>
    <submittedName>
        <fullName evidence="9">Biopolymer transporter ExbD</fullName>
    </submittedName>
</protein>
<dbReference type="EMBL" id="JACJFM010000015">
    <property type="protein sequence ID" value="MBB1487491.1"/>
    <property type="molecule type" value="Genomic_DNA"/>
</dbReference>
<evidence type="ECO:0000256" key="4">
    <source>
        <dbReference type="ARBA" id="ARBA00022692"/>
    </source>
</evidence>
<evidence type="ECO:0000256" key="1">
    <source>
        <dbReference type="ARBA" id="ARBA00004162"/>
    </source>
</evidence>
<dbReference type="GO" id="GO:0022857">
    <property type="term" value="F:transmembrane transporter activity"/>
    <property type="evidence" value="ECO:0007669"/>
    <property type="project" value="InterPro"/>
</dbReference>
<dbReference type="InterPro" id="IPR003400">
    <property type="entry name" value="ExbD"/>
</dbReference>
<dbReference type="Pfam" id="PF02472">
    <property type="entry name" value="ExbD"/>
    <property type="match status" value="1"/>
</dbReference>
<feature type="transmembrane region" description="Helical" evidence="8">
    <location>
        <begin position="12"/>
        <end position="31"/>
    </location>
</feature>
<dbReference type="GO" id="GO:0015031">
    <property type="term" value="P:protein transport"/>
    <property type="evidence" value="ECO:0007669"/>
    <property type="project" value="UniProtKB-KW"/>
</dbReference>
<keyword evidence="5 8" id="KW-1133">Transmembrane helix</keyword>
<keyword evidence="4 7" id="KW-0812">Transmembrane</keyword>
<dbReference type="RefSeq" id="WP_182809265.1">
    <property type="nucleotide sequence ID" value="NZ_JACJFM010000015.1"/>
</dbReference>
<dbReference type="Gene3D" id="3.30.420.270">
    <property type="match status" value="1"/>
</dbReference>
<accession>A0A839IRF4</accession>
<comment type="caution">
    <text evidence="9">The sequence shown here is derived from an EMBL/GenBank/DDBJ whole genome shotgun (WGS) entry which is preliminary data.</text>
</comment>
<evidence type="ECO:0000313" key="10">
    <source>
        <dbReference type="Proteomes" id="UP000565262"/>
    </source>
</evidence>
<evidence type="ECO:0000256" key="5">
    <source>
        <dbReference type="ARBA" id="ARBA00022989"/>
    </source>
</evidence>
<evidence type="ECO:0000256" key="3">
    <source>
        <dbReference type="ARBA" id="ARBA00022475"/>
    </source>
</evidence>
<evidence type="ECO:0000256" key="2">
    <source>
        <dbReference type="ARBA" id="ARBA00005811"/>
    </source>
</evidence>
<keyword evidence="10" id="KW-1185">Reference proteome</keyword>
<organism evidence="9 10">
    <name type="scientific">Oceanospirillum sediminis</name>
    <dbReference type="NCBI Taxonomy" id="2760088"/>
    <lineage>
        <taxon>Bacteria</taxon>
        <taxon>Pseudomonadati</taxon>
        <taxon>Pseudomonadota</taxon>
        <taxon>Gammaproteobacteria</taxon>
        <taxon>Oceanospirillales</taxon>
        <taxon>Oceanospirillaceae</taxon>
        <taxon>Oceanospirillum</taxon>
    </lineage>
</organism>
<keyword evidence="7" id="KW-0813">Transport</keyword>
<comment type="similarity">
    <text evidence="2 7">Belongs to the ExbD/TolR family.</text>
</comment>
<keyword evidence="7" id="KW-0653">Protein transport</keyword>
<gene>
    <name evidence="9" type="ORF">H4O21_12820</name>
</gene>
<comment type="subcellular location">
    <subcellularLocation>
        <location evidence="1">Cell membrane</location>
        <topology evidence="1">Single-pass membrane protein</topology>
    </subcellularLocation>
    <subcellularLocation>
        <location evidence="7">Cell membrane</location>
        <topology evidence="7">Single-pass type II membrane protein</topology>
    </subcellularLocation>
</comment>
<dbReference type="PANTHER" id="PTHR30558">
    <property type="entry name" value="EXBD MEMBRANE COMPONENT OF PMF-DRIVEN MACROMOLECULE IMPORT SYSTEM"/>
    <property type="match status" value="1"/>
</dbReference>
<sequence length="139" mass="15391">MKFRRSHTEPVSLNMTPLIDVVFLLLIFFMVSTTFDRPSELKLQLPEVTNGSEIPASAQSVMLISIKDNGQVFLNENAVTYLPDALDAYQDEQARPDLVRVMADERALHRDVSGVLDALSGAGLTNISFQTLAARTHSK</sequence>
<dbReference type="Proteomes" id="UP000565262">
    <property type="component" value="Unassembled WGS sequence"/>
</dbReference>
<dbReference type="GO" id="GO:0005886">
    <property type="term" value="C:plasma membrane"/>
    <property type="evidence" value="ECO:0007669"/>
    <property type="project" value="UniProtKB-SubCell"/>
</dbReference>
<evidence type="ECO:0000313" key="9">
    <source>
        <dbReference type="EMBL" id="MBB1487491.1"/>
    </source>
</evidence>